<dbReference type="AlphaFoldDB" id="A0A6G1HDI0"/>
<accession>A0A6G1HDI0</accession>
<proteinExistence type="predicted"/>
<protein>
    <submittedName>
        <fullName evidence="2">Uncharacterized protein</fullName>
    </submittedName>
</protein>
<evidence type="ECO:0000256" key="1">
    <source>
        <dbReference type="SAM" id="Phobius"/>
    </source>
</evidence>
<evidence type="ECO:0000313" key="3">
    <source>
        <dbReference type="Proteomes" id="UP000800041"/>
    </source>
</evidence>
<name>A0A6G1HDI0_9PEZI</name>
<gene>
    <name evidence="2" type="ORF">K402DRAFT_174346</name>
</gene>
<feature type="transmembrane region" description="Helical" evidence="1">
    <location>
        <begin position="21"/>
        <end position="40"/>
    </location>
</feature>
<organism evidence="2 3">
    <name type="scientific">Aulographum hederae CBS 113979</name>
    <dbReference type="NCBI Taxonomy" id="1176131"/>
    <lineage>
        <taxon>Eukaryota</taxon>
        <taxon>Fungi</taxon>
        <taxon>Dikarya</taxon>
        <taxon>Ascomycota</taxon>
        <taxon>Pezizomycotina</taxon>
        <taxon>Dothideomycetes</taxon>
        <taxon>Pleosporomycetidae</taxon>
        <taxon>Aulographales</taxon>
        <taxon>Aulographaceae</taxon>
    </lineage>
</organism>
<keyword evidence="1" id="KW-1133">Transmembrane helix</keyword>
<evidence type="ECO:0000313" key="2">
    <source>
        <dbReference type="EMBL" id="KAF1991271.1"/>
    </source>
</evidence>
<keyword evidence="1" id="KW-0812">Transmembrane</keyword>
<reference evidence="2" key="1">
    <citation type="journal article" date="2020" name="Stud. Mycol.">
        <title>101 Dothideomycetes genomes: a test case for predicting lifestyles and emergence of pathogens.</title>
        <authorList>
            <person name="Haridas S."/>
            <person name="Albert R."/>
            <person name="Binder M."/>
            <person name="Bloem J."/>
            <person name="Labutti K."/>
            <person name="Salamov A."/>
            <person name="Andreopoulos B."/>
            <person name="Baker S."/>
            <person name="Barry K."/>
            <person name="Bills G."/>
            <person name="Bluhm B."/>
            <person name="Cannon C."/>
            <person name="Castanera R."/>
            <person name="Culley D."/>
            <person name="Daum C."/>
            <person name="Ezra D."/>
            <person name="Gonzalez J."/>
            <person name="Henrissat B."/>
            <person name="Kuo A."/>
            <person name="Liang C."/>
            <person name="Lipzen A."/>
            <person name="Lutzoni F."/>
            <person name="Magnuson J."/>
            <person name="Mondo S."/>
            <person name="Nolan M."/>
            <person name="Ohm R."/>
            <person name="Pangilinan J."/>
            <person name="Park H.-J."/>
            <person name="Ramirez L."/>
            <person name="Alfaro M."/>
            <person name="Sun H."/>
            <person name="Tritt A."/>
            <person name="Yoshinaga Y."/>
            <person name="Zwiers L.-H."/>
            <person name="Turgeon B."/>
            <person name="Goodwin S."/>
            <person name="Spatafora J."/>
            <person name="Crous P."/>
            <person name="Grigoriev I."/>
        </authorList>
    </citation>
    <scope>NUCLEOTIDE SEQUENCE</scope>
    <source>
        <strain evidence="2">CBS 113979</strain>
    </source>
</reference>
<dbReference type="EMBL" id="ML977140">
    <property type="protein sequence ID" value="KAF1991271.1"/>
    <property type="molecule type" value="Genomic_DNA"/>
</dbReference>
<sequence length="79" mass="9548">MKYRDQVFRLLRLRQYHLSPLFFVRLGMLLGPTWCLQHVSTTNTRLKRYLYVRNVVHATLNNICVRSPIFFLSCKTKFK</sequence>
<keyword evidence="1" id="KW-0472">Membrane</keyword>
<dbReference type="Proteomes" id="UP000800041">
    <property type="component" value="Unassembled WGS sequence"/>
</dbReference>
<keyword evidence="3" id="KW-1185">Reference proteome</keyword>